<feature type="transmembrane region" description="Helical" evidence="1">
    <location>
        <begin position="26"/>
        <end position="47"/>
    </location>
</feature>
<accession>A0A1I6ZT51</accession>
<sequence>MKSRNERVAIRESRTYKQDEEERGNFFPLFHGVKEASFLVFFLVFFAGF</sequence>
<evidence type="ECO:0000256" key="1">
    <source>
        <dbReference type="SAM" id="Phobius"/>
    </source>
</evidence>
<evidence type="ECO:0000313" key="3">
    <source>
        <dbReference type="Proteomes" id="UP000323733"/>
    </source>
</evidence>
<keyword evidence="1" id="KW-0812">Transmembrane</keyword>
<name>A0A1I6ZT51_METTE</name>
<dbReference type="EMBL" id="FPAO01000006">
    <property type="protein sequence ID" value="SFT65860.1"/>
    <property type="molecule type" value="Genomic_DNA"/>
</dbReference>
<keyword evidence="1" id="KW-1133">Transmembrane helix</keyword>
<evidence type="ECO:0000313" key="2">
    <source>
        <dbReference type="EMBL" id="SFT65860.1"/>
    </source>
</evidence>
<reference evidence="2 3" key="1">
    <citation type="submission" date="2016-10" db="EMBL/GenBank/DDBJ databases">
        <authorList>
            <person name="Varghese N."/>
            <person name="Submissions S."/>
        </authorList>
    </citation>
    <scope>NUCLEOTIDE SEQUENCE [LARGE SCALE GENOMIC DNA]</scope>
    <source>
        <strain evidence="2 3">DSM 11855</strain>
    </source>
</reference>
<dbReference type="Proteomes" id="UP000323733">
    <property type="component" value="Unassembled WGS sequence"/>
</dbReference>
<gene>
    <name evidence="2" type="ORF">SAMN02910340_01645</name>
</gene>
<organism evidence="2 3">
    <name type="scientific">Methanosarcina thermophila</name>
    <dbReference type="NCBI Taxonomy" id="2210"/>
    <lineage>
        <taxon>Archaea</taxon>
        <taxon>Methanobacteriati</taxon>
        <taxon>Methanobacteriota</taxon>
        <taxon>Stenosarchaea group</taxon>
        <taxon>Methanomicrobia</taxon>
        <taxon>Methanosarcinales</taxon>
        <taxon>Methanosarcinaceae</taxon>
        <taxon>Methanosarcina</taxon>
    </lineage>
</organism>
<protein>
    <submittedName>
        <fullName evidence="2">Uncharacterized protein</fullName>
    </submittedName>
</protein>
<keyword evidence="3" id="KW-1185">Reference proteome</keyword>
<keyword evidence="1" id="KW-0472">Membrane</keyword>
<proteinExistence type="predicted"/>
<dbReference type="AlphaFoldDB" id="A0A1I6ZT51"/>